<accession>A0A1R3GWX9</accession>
<dbReference type="Gramene" id="OMO62615">
    <property type="protein sequence ID" value="OMO62615"/>
    <property type="gene ID" value="CCACVL1_22720"/>
</dbReference>
<sequence length="28" mass="2864">MAGNLNKHRAGFQSIPVIGNISASLGPN</sequence>
<evidence type="ECO:0000313" key="1">
    <source>
        <dbReference type="EMBL" id="OMO62615.1"/>
    </source>
</evidence>
<evidence type="ECO:0000313" key="2">
    <source>
        <dbReference type="Proteomes" id="UP000188268"/>
    </source>
</evidence>
<organism evidence="1 2">
    <name type="scientific">Corchorus capsularis</name>
    <name type="common">Jute</name>
    <dbReference type="NCBI Taxonomy" id="210143"/>
    <lineage>
        <taxon>Eukaryota</taxon>
        <taxon>Viridiplantae</taxon>
        <taxon>Streptophyta</taxon>
        <taxon>Embryophyta</taxon>
        <taxon>Tracheophyta</taxon>
        <taxon>Spermatophyta</taxon>
        <taxon>Magnoliopsida</taxon>
        <taxon>eudicotyledons</taxon>
        <taxon>Gunneridae</taxon>
        <taxon>Pentapetalae</taxon>
        <taxon>rosids</taxon>
        <taxon>malvids</taxon>
        <taxon>Malvales</taxon>
        <taxon>Malvaceae</taxon>
        <taxon>Grewioideae</taxon>
        <taxon>Apeibeae</taxon>
        <taxon>Corchorus</taxon>
    </lineage>
</organism>
<protein>
    <submittedName>
        <fullName evidence="1">Uncharacterized protein</fullName>
    </submittedName>
</protein>
<reference evidence="1 2" key="1">
    <citation type="submission" date="2013-09" db="EMBL/GenBank/DDBJ databases">
        <title>Corchorus capsularis genome sequencing.</title>
        <authorList>
            <person name="Alam M."/>
            <person name="Haque M.S."/>
            <person name="Islam M.S."/>
            <person name="Emdad E.M."/>
            <person name="Islam M.M."/>
            <person name="Ahmed B."/>
            <person name="Halim A."/>
            <person name="Hossen Q.M.M."/>
            <person name="Hossain M.Z."/>
            <person name="Ahmed R."/>
            <person name="Khan M.M."/>
            <person name="Islam R."/>
            <person name="Rashid M.M."/>
            <person name="Khan S.A."/>
            <person name="Rahman M.S."/>
            <person name="Alam M."/>
        </authorList>
    </citation>
    <scope>NUCLEOTIDE SEQUENCE [LARGE SCALE GENOMIC DNA]</scope>
    <source>
        <strain evidence="2">cv. CVL-1</strain>
        <tissue evidence="1">Whole seedling</tissue>
    </source>
</reference>
<gene>
    <name evidence="1" type="ORF">CCACVL1_22720</name>
</gene>
<name>A0A1R3GWX9_COCAP</name>
<proteinExistence type="predicted"/>
<comment type="caution">
    <text evidence="1">The sequence shown here is derived from an EMBL/GenBank/DDBJ whole genome shotgun (WGS) entry which is preliminary data.</text>
</comment>
<dbReference type="Proteomes" id="UP000188268">
    <property type="component" value="Unassembled WGS sequence"/>
</dbReference>
<dbReference type="EMBL" id="AWWV01013211">
    <property type="protein sequence ID" value="OMO62615.1"/>
    <property type="molecule type" value="Genomic_DNA"/>
</dbReference>
<keyword evidence="2" id="KW-1185">Reference proteome</keyword>
<dbReference type="AlphaFoldDB" id="A0A1R3GWX9"/>